<feature type="transmembrane region" description="Helical" evidence="10">
    <location>
        <begin position="134"/>
        <end position="153"/>
    </location>
</feature>
<dbReference type="PROSITE" id="PS50893">
    <property type="entry name" value="ABC_TRANSPORTER_2"/>
    <property type="match status" value="2"/>
</dbReference>
<dbReference type="PROSITE" id="PS50929">
    <property type="entry name" value="ABC_TM1F"/>
    <property type="match status" value="2"/>
</dbReference>
<evidence type="ECO:0000313" key="14">
    <source>
        <dbReference type="Proteomes" id="UP000521872"/>
    </source>
</evidence>
<keyword evidence="14" id="KW-1185">Reference proteome</keyword>
<dbReference type="SMART" id="SM00382">
    <property type="entry name" value="AAA"/>
    <property type="match status" value="2"/>
</dbReference>
<keyword evidence="8 10" id="KW-0472">Membrane</keyword>
<evidence type="ECO:0000256" key="4">
    <source>
        <dbReference type="ARBA" id="ARBA00022737"/>
    </source>
</evidence>
<evidence type="ECO:0000259" key="11">
    <source>
        <dbReference type="PROSITE" id="PS50893"/>
    </source>
</evidence>
<feature type="transmembrane region" description="Helical" evidence="10">
    <location>
        <begin position="82"/>
        <end position="100"/>
    </location>
</feature>
<dbReference type="SUPFAM" id="SSF52540">
    <property type="entry name" value="P-loop containing nucleoside triphosphate hydrolases"/>
    <property type="match status" value="2"/>
</dbReference>
<evidence type="ECO:0000259" key="12">
    <source>
        <dbReference type="PROSITE" id="PS50929"/>
    </source>
</evidence>
<evidence type="ECO:0000256" key="2">
    <source>
        <dbReference type="ARBA" id="ARBA00022448"/>
    </source>
</evidence>
<keyword evidence="4" id="KW-0677">Repeat</keyword>
<dbReference type="Gene3D" id="3.40.50.300">
    <property type="entry name" value="P-loop containing nucleotide triphosphate hydrolases"/>
    <property type="match status" value="2"/>
</dbReference>
<dbReference type="GO" id="GO:0005524">
    <property type="term" value="F:ATP binding"/>
    <property type="evidence" value="ECO:0007669"/>
    <property type="project" value="UniProtKB-KW"/>
</dbReference>
<dbReference type="CDD" id="cd03244">
    <property type="entry name" value="ABCC_MRP_domain2"/>
    <property type="match status" value="1"/>
</dbReference>
<keyword evidence="7 10" id="KW-1133">Transmembrane helix</keyword>
<comment type="subcellular location">
    <subcellularLocation>
        <location evidence="1">Membrane</location>
        <topology evidence="1">Multi-pass membrane protein</topology>
    </subcellularLocation>
</comment>
<feature type="transmembrane region" description="Helical" evidence="10">
    <location>
        <begin position="292"/>
        <end position="310"/>
    </location>
</feature>
<keyword evidence="2" id="KW-0813">Transport</keyword>
<keyword evidence="3 10" id="KW-0812">Transmembrane</keyword>
<evidence type="ECO:0000256" key="1">
    <source>
        <dbReference type="ARBA" id="ARBA00004141"/>
    </source>
</evidence>
<dbReference type="GO" id="GO:0016887">
    <property type="term" value="F:ATP hydrolysis activity"/>
    <property type="evidence" value="ECO:0007669"/>
    <property type="project" value="InterPro"/>
</dbReference>
<comment type="caution">
    <text evidence="13">The sequence shown here is derived from an EMBL/GenBank/DDBJ whole genome shotgun (WGS) entry which is preliminary data.</text>
</comment>
<evidence type="ECO:0000256" key="7">
    <source>
        <dbReference type="ARBA" id="ARBA00022989"/>
    </source>
</evidence>
<feature type="transmembrane region" description="Helical" evidence="10">
    <location>
        <begin position="20"/>
        <end position="38"/>
    </location>
</feature>
<feature type="region of interest" description="Disordered" evidence="9">
    <location>
        <begin position="854"/>
        <end position="873"/>
    </location>
</feature>
<dbReference type="InterPro" id="IPR017871">
    <property type="entry name" value="ABC_transporter-like_CS"/>
</dbReference>
<evidence type="ECO:0000256" key="9">
    <source>
        <dbReference type="SAM" id="MobiDB-lite"/>
    </source>
</evidence>
<dbReference type="Pfam" id="PF00005">
    <property type="entry name" value="ABC_tran"/>
    <property type="match status" value="2"/>
</dbReference>
<feature type="compositionally biased region" description="Low complexity" evidence="9">
    <location>
        <begin position="1505"/>
        <end position="1520"/>
    </location>
</feature>
<feature type="domain" description="ABC transmembrane type-1" evidence="12">
    <location>
        <begin position="389"/>
        <end position="570"/>
    </location>
</feature>
<organism evidence="13 14">
    <name type="scientific">Agrocybe pediades</name>
    <dbReference type="NCBI Taxonomy" id="84607"/>
    <lineage>
        <taxon>Eukaryota</taxon>
        <taxon>Fungi</taxon>
        <taxon>Dikarya</taxon>
        <taxon>Basidiomycota</taxon>
        <taxon>Agaricomycotina</taxon>
        <taxon>Agaricomycetes</taxon>
        <taxon>Agaricomycetidae</taxon>
        <taxon>Agaricales</taxon>
        <taxon>Agaricineae</taxon>
        <taxon>Strophariaceae</taxon>
        <taxon>Agrocybe</taxon>
    </lineage>
</organism>
<feature type="domain" description="ABC transporter" evidence="11">
    <location>
        <begin position="617"/>
        <end position="854"/>
    </location>
</feature>
<accession>A0A8H4QJ39</accession>
<protein>
    <recommendedName>
        <fullName evidence="15">P-loop containing nucleoside triphosphate hydrolase protein</fullName>
    </recommendedName>
</protein>
<dbReference type="InterPro" id="IPR011527">
    <property type="entry name" value="ABC1_TM_dom"/>
</dbReference>
<feature type="transmembrane region" description="Helical" evidence="10">
    <location>
        <begin position="165"/>
        <end position="185"/>
    </location>
</feature>
<dbReference type="CDD" id="cd18604">
    <property type="entry name" value="ABC_6TM_VMR1_D2_like"/>
    <property type="match status" value="1"/>
</dbReference>
<dbReference type="InterPro" id="IPR027417">
    <property type="entry name" value="P-loop_NTPase"/>
</dbReference>
<name>A0A8H4QJ39_9AGAR</name>
<dbReference type="GO" id="GO:0016020">
    <property type="term" value="C:membrane"/>
    <property type="evidence" value="ECO:0007669"/>
    <property type="project" value="UniProtKB-SubCell"/>
</dbReference>
<dbReference type="PANTHER" id="PTHR24223">
    <property type="entry name" value="ATP-BINDING CASSETTE SUB-FAMILY C"/>
    <property type="match status" value="1"/>
</dbReference>
<dbReference type="FunFam" id="3.40.50.300:FF:001354">
    <property type="entry name" value="ATP-binding cassette (ABC) transporter, putative"/>
    <property type="match status" value="1"/>
</dbReference>
<feature type="transmembrane region" description="Helical" evidence="10">
    <location>
        <begin position="911"/>
        <end position="933"/>
    </location>
</feature>
<dbReference type="SUPFAM" id="SSF90123">
    <property type="entry name" value="ABC transporter transmembrane region"/>
    <property type="match status" value="2"/>
</dbReference>
<feature type="region of interest" description="Disordered" evidence="9">
    <location>
        <begin position="1505"/>
        <end position="1532"/>
    </location>
</feature>
<dbReference type="Gene3D" id="1.20.1560.10">
    <property type="entry name" value="ABC transporter type 1, transmembrane domain"/>
    <property type="match status" value="2"/>
</dbReference>
<feature type="transmembrane region" description="Helical" evidence="10">
    <location>
        <begin position="425"/>
        <end position="447"/>
    </location>
</feature>
<feature type="domain" description="ABC transporter" evidence="11">
    <location>
        <begin position="1255"/>
        <end position="1491"/>
    </location>
</feature>
<evidence type="ECO:0000256" key="6">
    <source>
        <dbReference type="ARBA" id="ARBA00022840"/>
    </source>
</evidence>
<dbReference type="PANTHER" id="PTHR24223:SF415">
    <property type="entry name" value="FI20190P1"/>
    <property type="match status" value="1"/>
</dbReference>
<proteinExistence type="predicted"/>
<gene>
    <name evidence="13" type="ORF">D9613_004264</name>
</gene>
<feature type="transmembrane region" description="Helical" evidence="10">
    <location>
        <begin position="322"/>
        <end position="340"/>
    </location>
</feature>
<feature type="domain" description="ABC transmembrane type-1" evidence="12">
    <location>
        <begin position="921"/>
        <end position="1217"/>
    </location>
</feature>
<dbReference type="InterPro" id="IPR003439">
    <property type="entry name" value="ABC_transporter-like_ATP-bd"/>
</dbReference>
<evidence type="ECO:0008006" key="15">
    <source>
        <dbReference type="Google" id="ProtNLM"/>
    </source>
</evidence>
<dbReference type="InterPro" id="IPR050173">
    <property type="entry name" value="ABC_transporter_C-like"/>
</dbReference>
<evidence type="ECO:0000256" key="5">
    <source>
        <dbReference type="ARBA" id="ARBA00022741"/>
    </source>
</evidence>
<dbReference type="FunFam" id="1.20.1560.10:FF:000013">
    <property type="entry name" value="ABC transporter C family member 2"/>
    <property type="match status" value="1"/>
</dbReference>
<dbReference type="Pfam" id="PF00664">
    <property type="entry name" value="ABC_membrane"/>
    <property type="match status" value="2"/>
</dbReference>
<feature type="transmembrane region" description="Helical" evidence="10">
    <location>
        <begin position="515"/>
        <end position="539"/>
    </location>
</feature>
<reference evidence="13 14" key="1">
    <citation type="submission" date="2019-12" db="EMBL/GenBank/DDBJ databases">
        <authorList>
            <person name="Floudas D."/>
            <person name="Bentzer J."/>
            <person name="Ahren D."/>
            <person name="Johansson T."/>
            <person name="Persson P."/>
            <person name="Tunlid A."/>
        </authorList>
    </citation>
    <scope>NUCLEOTIDE SEQUENCE [LARGE SCALE GENOMIC DNA]</scope>
    <source>
        <strain evidence="13 14">CBS 102.39</strain>
    </source>
</reference>
<feature type="transmembrane region" description="Helical" evidence="10">
    <location>
        <begin position="559"/>
        <end position="578"/>
    </location>
</feature>
<dbReference type="EMBL" id="JAACJL010000057">
    <property type="protein sequence ID" value="KAF4611716.1"/>
    <property type="molecule type" value="Genomic_DNA"/>
</dbReference>
<dbReference type="InterPro" id="IPR036640">
    <property type="entry name" value="ABC1_TM_sf"/>
</dbReference>
<keyword evidence="6" id="KW-0067">ATP-binding</keyword>
<dbReference type="CDD" id="cd03250">
    <property type="entry name" value="ABCC_MRP_domain1"/>
    <property type="match status" value="1"/>
</dbReference>
<evidence type="ECO:0000256" key="3">
    <source>
        <dbReference type="ARBA" id="ARBA00022692"/>
    </source>
</evidence>
<evidence type="ECO:0000256" key="10">
    <source>
        <dbReference type="SAM" id="Phobius"/>
    </source>
</evidence>
<evidence type="ECO:0000313" key="13">
    <source>
        <dbReference type="EMBL" id="KAF4611716.1"/>
    </source>
</evidence>
<dbReference type="PROSITE" id="PS00211">
    <property type="entry name" value="ABC_TRANSPORTER_1"/>
    <property type="match status" value="2"/>
</dbReference>
<keyword evidence="5" id="KW-0547">Nucleotide-binding</keyword>
<dbReference type="GO" id="GO:0140359">
    <property type="term" value="F:ABC-type transporter activity"/>
    <property type="evidence" value="ECO:0007669"/>
    <property type="project" value="InterPro"/>
</dbReference>
<dbReference type="CDD" id="cd18596">
    <property type="entry name" value="ABC_6TM_VMR1_D1_like"/>
    <property type="match status" value="1"/>
</dbReference>
<dbReference type="InterPro" id="IPR003593">
    <property type="entry name" value="AAA+_ATPase"/>
</dbReference>
<feature type="transmembrane region" description="Helical" evidence="10">
    <location>
        <begin position="979"/>
        <end position="1002"/>
    </location>
</feature>
<evidence type="ECO:0000256" key="8">
    <source>
        <dbReference type="ARBA" id="ARBA00023136"/>
    </source>
</evidence>
<dbReference type="Proteomes" id="UP000521872">
    <property type="component" value="Unassembled WGS sequence"/>
</dbReference>
<sequence>MDSLLGLQIDPERLIRDAIPTVFIALSILLDVCFAVSWPKPLNTVWKWCTSPFRNFLKLDDLLEPVDKNPLDSNSTNKRLRACALAGFVTWLGCVGFGVVVKNNTVVMVSLFHTLSWAFILARISTKPLVTPPYCYIAYTITSVLSSLFAILGNPPPSKGDLRAFVFHCACAIISATFAWLAGTLPLKSYRPGLNVAGPDDARFPPFYLTCPEDNVNLWSWSTFTFVQPLLTLATKRTLNEGDVWSLSPFISHKNLFTKALEYRRKHPTHSLIRFLLVSNSLDLILDSALEMWSATIGFVSAYAMLQILTALKSDTPEAKSIAYFWTVVTFMLSLSFAQAELFQGWHNRRCYERTRGQLFCLIHYKSLKRQEISGRVQREGETGNADLGKIINLMQGDTYAVAQRFWDASGLATTPVRIGIALYFLYQLLGWSTFPGVLVIIIVLCLNYPMAQYEVSITRSLWKAKDRRLKTVDELFQNIRFLKYYGWENQWSNLAQKARNAELRWRIKGNFVDCAINFVWIWLPSATTLVSFVTYTMFAKEQLTVSKAFTSLALFGTLRSAMVMLPSQIFAMLHAYVSMQRIEDFLKEDEVPDWASTLSSQVVDAPSGRGDSLPEIGFKEATFEWKETAAQDDAASARFELGPLDLVFPAGKLTVVSGPTGSGKSALLVALLGETHCTSGRVLIDKTNHQVAYCAQSPWLEHATIRDNIIFGSPAPFDEARYQAVLDACALRQDLDMLPAGDATEIGEKGIALSGGQRARVALARAFYSQAKVILLDDPLAAVDMHTAQHLVNRCLSGDLARGRTIVLVTHHLTVCLPIAAYLVELDRGRISHQGSIPELEERGLLLKVIKATEEETEPPTQSPPKPVFLKLDDEDSTSLPADRQGDSGKLIEAEARAEGNVSLRSYWTYLRAASIPGWLLAVLVSLFVHLVDVGDQFFLAYWGETAEKDNRTSIVARVFRYPWEGLPSPNDDVKPWLMIYMSISIIEGLSILLFIIIGYYTNLRASRKMFSSLLQRLTRAPVRFFDVTPIGRILNRFTTDINTIDNTIQGSARMCLTQVLAFLVSFSVMLYEVPAFAPFALIIAGLYVRIAPAFIRASRDLRRLESVSLSPAFAGYDELLRGITHVRAFGMEDRYQNIFYGRVDKFQSFDHVYWLVSGWLRWRYDCLGSVVVFTATMFALWQGVSNGTAAVIIAQAADFSSSSRNLVRVAAQLELDFNSVERVVEYLDTPQEAPPVIEKSRPPAYWPSTSGELVVDNLTMQYSPGKPVLHNVSFTVKPGERIGIVGRTGSGKSSLVISLLRIVEPLAGRIIIDGIDVSTLGLEDLRSRITIVSQDVSLFSGSIKNNLDPLGKYTAEECMDVLDRCHLTSLLAHKPSKDEPTILERQITQGSMSAGEKQLLALARAMLRRTSIIILDEATSQIDTQLDAQIQRTIREEFAGAIVLTIAHRLNTIMDCDRVLVLDSGKVMEFDTLSTLLQKPHGTFRSLCRASADWPTISRLMNATNSSDSSATSEASEGSSKRSRSTETTL</sequence>